<organism evidence="5">
    <name type="scientific">Sesamum radiatum</name>
    <name type="common">Black benniseed</name>
    <dbReference type="NCBI Taxonomy" id="300843"/>
    <lineage>
        <taxon>Eukaryota</taxon>
        <taxon>Viridiplantae</taxon>
        <taxon>Streptophyta</taxon>
        <taxon>Embryophyta</taxon>
        <taxon>Tracheophyta</taxon>
        <taxon>Spermatophyta</taxon>
        <taxon>Magnoliopsida</taxon>
        <taxon>eudicotyledons</taxon>
        <taxon>Gunneridae</taxon>
        <taxon>Pentapetalae</taxon>
        <taxon>asterids</taxon>
        <taxon>lamiids</taxon>
        <taxon>Lamiales</taxon>
        <taxon>Pedaliaceae</taxon>
        <taxon>Sesamum</taxon>
    </lineage>
</organism>
<keyword evidence="3" id="KW-0949">S-adenosyl-L-methionine</keyword>
<dbReference type="SUPFAM" id="SSF53335">
    <property type="entry name" value="S-adenosyl-L-methionine-dependent methyltransferases"/>
    <property type="match status" value="1"/>
</dbReference>
<dbReference type="Pfam" id="PF00891">
    <property type="entry name" value="Methyltransf_2"/>
    <property type="match status" value="1"/>
</dbReference>
<reference evidence="5" key="1">
    <citation type="submission" date="2020-06" db="EMBL/GenBank/DDBJ databases">
        <authorList>
            <person name="Li T."/>
            <person name="Hu X."/>
            <person name="Zhang T."/>
            <person name="Song X."/>
            <person name="Zhang H."/>
            <person name="Dai N."/>
            <person name="Sheng W."/>
            <person name="Hou X."/>
            <person name="Wei L."/>
        </authorList>
    </citation>
    <scope>NUCLEOTIDE SEQUENCE</scope>
    <source>
        <strain evidence="5">G02</strain>
        <tissue evidence="5">Leaf</tissue>
    </source>
</reference>
<name>A0AAW2S6L4_SESRA</name>
<evidence type="ECO:0000313" key="5">
    <source>
        <dbReference type="EMBL" id="KAL0388044.1"/>
    </source>
</evidence>
<proteinExistence type="predicted"/>
<sequence>MVAFEWMVPKYRGPHNISYYSWNVTLGAEKQNPRFGHLFDQGMGNDATIVANVITRDCRQVFEGFDSVVDVGGGTGTLVKAIAVAHPEIHCTVLDLAPVVAELEGTRNLKYMEGDMFHYVPSSDVVLLKLEEKKERKRMGKTLYQCWL</sequence>
<evidence type="ECO:0000256" key="1">
    <source>
        <dbReference type="ARBA" id="ARBA00022603"/>
    </source>
</evidence>
<evidence type="ECO:0000256" key="3">
    <source>
        <dbReference type="ARBA" id="ARBA00022691"/>
    </source>
</evidence>
<dbReference type="PROSITE" id="PS51683">
    <property type="entry name" value="SAM_OMT_II"/>
    <property type="match status" value="1"/>
</dbReference>
<feature type="domain" description="O-methyltransferase C-terminal" evidence="4">
    <location>
        <begin position="26"/>
        <end position="129"/>
    </location>
</feature>
<dbReference type="GO" id="GO:0032259">
    <property type="term" value="P:methylation"/>
    <property type="evidence" value="ECO:0007669"/>
    <property type="project" value="UniProtKB-KW"/>
</dbReference>
<accession>A0AAW2S6L4</accession>
<dbReference type="Gene3D" id="3.40.50.150">
    <property type="entry name" value="Vaccinia Virus protein VP39"/>
    <property type="match status" value="1"/>
</dbReference>
<evidence type="ECO:0000259" key="4">
    <source>
        <dbReference type="Pfam" id="PF00891"/>
    </source>
</evidence>
<dbReference type="PANTHER" id="PTHR11746">
    <property type="entry name" value="O-METHYLTRANSFERASE"/>
    <property type="match status" value="1"/>
</dbReference>
<dbReference type="AlphaFoldDB" id="A0AAW2S6L4"/>
<keyword evidence="1" id="KW-0489">Methyltransferase</keyword>
<gene>
    <name evidence="5" type="ORF">Sradi_2686200</name>
</gene>
<dbReference type="EMBL" id="JACGWJ010000011">
    <property type="protein sequence ID" value="KAL0388044.1"/>
    <property type="molecule type" value="Genomic_DNA"/>
</dbReference>
<evidence type="ECO:0000256" key="2">
    <source>
        <dbReference type="ARBA" id="ARBA00022679"/>
    </source>
</evidence>
<dbReference type="InterPro" id="IPR016461">
    <property type="entry name" value="COMT-like"/>
</dbReference>
<keyword evidence="2" id="KW-0808">Transferase</keyword>
<comment type="caution">
    <text evidence="5">The sequence shown here is derived from an EMBL/GenBank/DDBJ whole genome shotgun (WGS) entry which is preliminary data.</text>
</comment>
<dbReference type="InterPro" id="IPR029063">
    <property type="entry name" value="SAM-dependent_MTases_sf"/>
</dbReference>
<dbReference type="GO" id="GO:0008171">
    <property type="term" value="F:O-methyltransferase activity"/>
    <property type="evidence" value="ECO:0007669"/>
    <property type="project" value="InterPro"/>
</dbReference>
<protein>
    <submittedName>
        <fullName evidence="5">O-methyltransferase 3</fullName>
    </submittedName>
</protein>
<reference evidence="5" key="2">
    <citation type="journal article" date="2024" name="Plant">
        <title>Genomic evolution and insights into agronomic trait innovations of Sesamum species.</title>
        <authorList>
            <person name="Miao H."/>
            <person name="Wang L."/>
            <person name="Qu L."/>
            <person name="Liu H."/>
            <person name="Sun Y."/>
            <person name="Le M."/>
            <person name="Wang Q."/>
            <person name="Wei S."/>
            <person name="Zheng Y."/>
            <person name="Lin W."/>
            <person name="Duan Y."/>
            <person name="Cao H."/>
            <person name="Xiong S."/>
            <person name="Wang X."/>
            <person name="Wei L."/>
            <person name="Li C."/>
            <person name="Ma Q."/>
            <person name="Ju M."/>
            <person name="Zhao R."/>
            <person name="Li G."/>
            <person name="Mu C."/>
            <person name="Tian Q."/>
            <person name="Mei H."/>
            <person name="Zhang T."/>
            <person name="Gao T."/>
            <person name="Zhang H."/>
        </authorList>
    </citation>
    <scope>NUCLEOTIDE SEQUENCE</scope>
    <source>
        <strain evidence="5">G02</strain>
    </source>
</reference>
<dbReference type="InterPro" id="IPR001077">
    <property type="entry name" value="COMT_C"/>
</dbReference>